<evidence type="ECO:0000313" key="2">
    <source>
        <dbReference type="Proteomes" id="UP000183974"/>
    </source>
</evidence>
<organism evidence="1 2">
    <name type="scientific">Roseovarius pacificus</name>
    <dbReference type="NCBI Taxonomy" id="337701"/>
    <lineage>
        <taxon>Bacteria</taxon>
        <taxon>Pseudomonadati</taxon>
        <taxon>Pseudomonadota</taxon>
        <taxon>Alphaproteobacteria</taxon>
        <taxon>Rhodobacterales</taxon>
        <taxon>Roseobacteraceae</taxon>
        <taxon>Roseovarius</taxon>
    </lineage>
</organism>
<dbReference type="EMBL" id="FRBR01000002">
    <property type="protein sequence ID" value="SHL40321.1"/>
    <property type="molecule type" value="Genomic_DNA"/>
</dbReference>
<proteinExistence type="predicted"/>
<gene>
    <name evidence="1" type="ORF">SAMN05444398_102270</name>
</gene>
<sequence>MKRLKAGGELLQISQAQEAGYGVFSWEWQVWLPGAIVRAATGHPSVNIGQNQVCAERWRVILGAIGRGGVLYETYEVYAGFVRKSGVFGKLAPIMDASAGIGRDSGLYERMISGLVLPFLNGVHLAMLAGRSGVKGAASGVLLTLPARIL</sequence>
<dbReference type="Proteomes" id="UP000183974">
    <property type="component" value="Unassembled WGS sequence"/>
</dbReference>
<keyword evidence="2" id="KW-1185">Reference proteome</keyword>
<dbReference type="AlphaFoldDB" id="A0A1M7AC38"/>
<evidence type="ECO:0000313" key="1">
    <source>
        <dbReference type="EMBL" id="SHL40321.1"/>
    </source>
</evidence>
<accession>A0A1M7AC38</accession>
<name>A0A1M7AC38_9RHOB</name>
<protein>
    <submittedName>
        <fullName evidence="1">Uncharacterized protein</fullName>
    </submittedName>
</protein>
<dbReference type="RefSeq" id="WP_159437771.1">
    <property type="nucleotide sequence ID" value="NZ_BMLR01000002.1"/>
</dbReference>
<reference evidence="1 2" key="1">
    <citation type="submission" date="2016-11" db="EMBL/GenBank/DDBJ databases">
        <authorList>
            <person name="Jaros S."/>
            <person name="Januszkiewicz K."/>
            <person name="Wedrychowicz H."/>
        </authorList>
    </citation>
    <scope>NUCLEOTIDE SEQUENCE [LARGE SCALE GENOMIC DNA]</scope>
    <source>
        <strain evidence="1 2">DSM 29589</strain>
    </source>
</reference>